<evidence type="ECO:0000313" key="11">
    <source>
        <dbReference type="Proteomes" id="UP000534783"/>
    </source>
</evidence>
<name>A0A7X6IB33_9BACT</name>
<dbReference type="PROSITE" id="PS00701">
    <property type="entry name" value="RIBOSOMAL_L16_2"/>
    <property type="match status" value="1"/>
</dbReference>
<dbReference type="GO" id="GO:0000049">
    <property type="term" value="F:tRNA binding"/>
    <property type="evidence" value="ECO:0007669"/>
    <property type="project" value="UniProtKB-KW"/>
</dbReference>
<dbReference type="GO" id="GO:0019843">
    <property type="term" value="F:rRNA binding"/>
    <property type="evidence" value="ECO:0007669"/>
    <property type="project" value="UniProtKB-UniRule"/>
</dbReference>
<dbReference type="InterPro" id="IPR016180">
    <property type="entry name" value="Ribosomal_uL16_dom"/>
</dbReference>
<evidence type="ECO:0000313" key="10">
    <source>
        <dbReference type="EMBL" id="NKE71061.1"/>
    </source>
</evidence>
<comment type="subunit">
    <text evidence="7 9">Part of the 50S ribosomal subunit.</text>
</comment>
<dbReference type="HAMAP" id="MF_01342">
    <property type="entry name" value="Ribosomal_uL16"/>
    <property type="match status" value="1"/>
</dbReference>
<keyword evidence="2 7" id="KW-0820">tRNA-binding</keyword>
<keyword evidence="5 7" id="KW-0687">Ribonucleoprotein</keyword>
<dbReference type="EMBL" id="VTOW01000002">
    <property type="protein sequence ID" value="NKE71061.1"/>
    <property type="molecule type" value="Genomic_DNA"/>
</dbReference>
<dbReference type="PRINTS" id="PR00060">
    <property type="entry name" value="RIBOSOMALL16"/>
</dbReference>
<dbReference type="GO" id="GO:0006412">
    <property type="term" value="P:translation"/>
    <property type="evidence" value="ECO:0007669"/>
    <property type="project" value="UniProtKB-UniRule"/>
</dbReference>
<gene>
    <name evidence="7 10" type="primary">rplP</name>
    <name evidence="10" type="ORF">MNODULE_09950</name>
</gene>
<comment type="similarity">
    <text evidence="1 7 8">Belongs to the universal ribosomal protein uL16 family.</text>
</comment>
<keyword evidence="11" id="KW-1185">Reference proteome</keyword>
<keyword evidence="4 7" id="KW-0689">Ribosomal protein</keyword>
<evidence type="ECO:0000256" key="4">
    <source>
        <dbReference type="ARBA" id="ARBA00022980"/>
    </source>
</evidence>
<dbReference type="NCBIfam" id="TIGR01164">
    <property type="entry name" value="rplP_bact"/>
    <property type="match status" value="1"/>
</dbReference>
<dbReference type="PANTHER" id="PTHR12220:SF13">
    <property type="entry name" value="LARGE RIBOSOMAL SUBUNIT PROTEIN UL16M"/>
    <property type="match status" value="1"/>
</dbReference>
<dbReference type="InterPro" id="IPR000114">
    <property type="entry name" value="Ribosomal_uL16_bact-type"/>
</dbReference>
<dbReference type="InterPro" id="IPR036920">
    <property type="entry name" value="Ribosomal_uL16_sf"/>
</dbReference>
<evidence type="ECO:0000256" key="8">
    <source>
        <dbReference type="RuleBase" id="RU004413"/>
    </source>
</evidence>
<evidence type="ECO:0000256" key="5">
    <source>
        <dbReference type="ARBA" id="ARBA00023274"/>
    </source>
</evidence>
<dbReference type="InterPro" id="IPR047873">
    <property type="entry name" value="Ribosomal_uL16"/>
</dbReference>
<reference evidence="10 11" key="1">
    <citation type="journal article" date="2020" name="Nature">
        <title>Bacterial chemolithoautotrophy via manganese oxidation.</title>
        <authorList>
            <person name="Yu H."/>
            <person name="Leadbetter J.R."/>
        </authorList>
    </citation>
    <scope>NUCLEOTIDE SEQUENCE [LARGE SCALE GENOMIC DNA]</scope>
    <source>
        <strain evidence="10 11">Mn-1</strain>
    </source>
</reference>
<evidence type="ECO:0000256" key="7">
    <source>
        <dbReference type="HAMAP-Rule" id="MF_01342"/>
    </source>
</evidence>
<dbReference type="AlphaFoldDB" id="A0A7X6IB33"/>
<dbReference type="FunFam" id="3.90.1170.10:FF:000001">
    <property type="entry name" value="50S ribosomal protein L16"/>
    <property type="match status" value="1"/>
</dbReference>
<evidence type="ECO:0000256" key="1">
    <source>
        <dbReference type="ARBA" id="ARBA00008931"/>
    </source>
</evidence>
<comment type="caution">
    <text evidence="10">The sequence shown here is derived from an EMBL/GenBank/DDBJ whole genome shotgun (WGS) entry which is preliminary data.</text>
</comment>
<sequence length="137" mass="15552">MLSPKKVKYRKRMKGRMAGKAYRGSDLSFGEFGLKAMEPGWITARQIEAARIAMTRFVKRGGKIWIRIFPDKPITKKPAETRMGKGKGAPEYWVAVVKPGRIIYEMDGVTPEVAKEAFRLAAYKLPIATQFVSREEE</sequence>
<dbReference type="PANTHER" id="PTHR12220">
    <property type="entry name" value="50S/60S RIBOSOMAL PROTEIN L16"/>
    <property type="match status" value="1"/>
</dbReference>
<dbReference type="Pfam" id="PF00252">
    <property type="entry name" value="Ribosomal_L16"/>
    <property type="match status" value="1"/>
</dbReference>
<dbReference type="InterPro" id="IPR020798">
    <property type="entry name" value="Ribosomal_uL16_CS"/>
</dbReference>
<keyword evidence="3 7" id="KW-0699">rRNA-binding</keyword>
<dbReference type="SUPFAM" id="SSF54686">
    <property type="entry name" value="Ribosomal protein L16p/L10e"/>
    <property type="match status" value="1"/>
</dbReference>
<evidence type="ECO:0000256" key="2">
    <source>
        <dbReference type="ARBA" id="ARBA00022555"/>
    </source>
</evidence>
<evidence type="ECO:0000256" key="6">
    <source>
        <dbReference type="ARBA" id="ARBA00035198"/>
    </source>
</evidence>
<dbReference type="PROSITE" id="PS00586">
    <property type="entry name" value="RIBOSOMAL_L16_1"/>
    <property type="match status" value="1"/>
</dbReference>
<dbReference type="GO" id="GO:0022625">
    <property type="term" value="C:cytosolic large ribosomal subunit"/>
    <property type="evidence" value="ECO:0007669"/>
    <property type="project" value="TreeGrafter"/>
</dbReference>
<dbReference type="RefSeq" id="WP_168059402.1">
    <property type="nucleotide sequence ID" value="NZ_VTOW01000002.1"/>
</dbReference>
<evidence type="ECO:0000256" key="3">
    <source>
        <dbReference type="ARBA" id="ARBA00022730"/>
    </source>
</evidence>
<comment type="function">
    <text evidence="7 9">Binds 23S rRNA and is also seen to make contacts with the A and possibly P site tRNAs.</text>
</comment>
<keyword evidence="7 9" id="KW-0694">RNA-binding</keyword>
<evidence type="ECO:0000256" key="9">
    <source>
        <dbReference type="RuleBase" id="RU004414"/>
    </source>
</evidence>
<accession>A0A7X6IB33</accession>
<dbReference type="Gene3D" id="3.90.1170.10">
    <property type="entry name" value="Ribosomal protein L10e/L16"/>
    <property type="match status" value="1"/>
</dbReference>
<proteinExistence type="inferred from homology"/>
<dbReference type="GO" id="GO:0003735">
    <property type="term" value="F:structural constituent of ribosome"/>
    <property type="evidence" value="ECO:0007669"/>
    <property type="project" value="InterPro"/>
</dbReference>
<protein>
    <recommendedName>
        <fullName evidence="6 7">Large ribosomal subunit protein uL16</fullName>
    </recommendedName>
</protein>
<dbReference type="CDD" id="cd01433">
    <property type="entry name" value="Ribosomal_L16_L10e"/>
    <property type="match status" value="1"/>
</dbReference>
<dbReference type="Proteomes" id="UP000534783">
    <property type="component" value="Unassembled WGS sequence"/>
</dbReference>
<organism evidence="10 11">
    <name type="scientific">Candidatus Manganitrophus noduliformans</name>
    <dbReference type="NCBI Taxonomy" id="2606439"/>
    <lineage>
        <taxon>Bacteria</taxon>
        <taxon>Pseudomonadati</taxon>
        <taxon>Nitrospirota</taxon>
        <taxon>Nitrospiria</taxon>
        <taxon>Candidatus Troglogloeales</taxon>
        <taxon>Candidatus Manganitrophaceae</taxon>
        <taxon>Candidatus Manganitrophus</taxon>
    </lineage>
</organism>